<evidence type="ECO:0000313" key="3">
    <source>
        <dbReference type="Proteomes" id="UP001319861"/>
    </source>
</evidence>
<name>A0ABM7PZ17_SINCY</name>
<dbReference type="Pfam" id="PF13223">
    <property type="entry name" value="DUF4031"/>
    <property type="match status" value="1"/>
</dbReference>
<gene>
    <name evidence="2" type="ORF">SCMU_33900</name>
</gene>
<dbReference type="Gene3D" id="1.10.3210.10">
    <property type="entry name" value="Hypothetical protein af1432"/>
    <property type="match status" value="1"/>
</dbReference>
<sequence>MGILIDSPIWPAHGTVFAHLVSDASLTELHAFAAAAGIPERAFDEDHYDVPERRHAELVALGAREVTGRALARALIGSGLRVPARERAKALERPLLQRWEALLPGRGDLGRELLDRWAEPHRRYHTRAHLFAVLESLERIADGGSSPHGAPRAVVLAAWFHDAVYRAGDASGREGEAGAAPGQDEEDSALLAEDRLSGAGLPDAEVGEVGRLVRLTAAHAPEAHDGAGQLMCDADLEVLGRDPHAYRRYARQVREEFAHVPDELFRAGRAAVLESLLDLDPLFHTETARGLWAAQARLNLRAELEAGSWIGQ</sequence>
<dbReference type="RefSeq" id="WP_229230239.1">
    <property type="nucleotide sequence ID" value="NZ_AP024525.1"/>
</dbReference>
<proteinExistence type="predicted"/>
<dbReference type="InterPro" id="IPR009218">
    <property type="entry name" value="HD_phosphohydro"/>
</dbReference>
<protein>
    <recommendedName>
        <fullName evidence="1">DUF4031 domain-containing protein</fullName>
    </recommendedName>
</protein>
<dbReference type="Proteomes" id="UP001319861">
    <property type="component" value="Chromosome"/>
</dbReference>
<evidence type="ECO:0000313" key="2">
    <source>
        <dbReference type="EMBL" id="BCT77548.1"/>
    </source>
</evidence>
<organism evidence="2 3">
    <name type="scientific">Sinomonas cyclohexanicum</name>
    <name type="common">Corynebacterium cyclohexanicum</name>
    <dbReference type="NCBI Taxonomy" id="322009"/>
    <lineage>
        <taxon>Bacteria</taxon>
        <taxon>Bacillati</taxon>
        <taxon>Actinomycetota</taxon>
        <taxon>Actinomycetes</taxon>
        <taxon>Micrococcales</taxon>
        <taxon>Micrococcaceae</taxon>
        <taxon>Sinomonas</taxon>
    </lineage>
</organism>
<dbReference type="InterPro" id="IPR025109">
    <property type="entry name" value="DUF4031"/>
</dbReference>
<dbReference type="PANTHER" id="PTHR21174">
    <property type="match status" value="1"/>
</dbReference>
<keyword evidence="3" id="KW-1185">Reference proteome</keyword>
<feature type="domain" description="DUF4031" evidence="1">
    <location>
        <begin position="3"/>
        <end position="75"/>
    </location>
</feature>
<evidence type="ECO:0000259" key="1">
    <source>
        <dbReference type="Pfam" id="PF13223"/>
    </source>
</evidence>
<accession>A0ABM7PZ17</accession>
<dbReference type="EMBL" id="AP024525">
    <property type="protein sequence ID" value="BCT77548.1"/>
    <property type="molecule type" value="Genomic_DNA"/>
</dbReference>
<dbReference type="SUPFAM" id="SSF109604">
    <property type="entry name" value="HD-domain/PDEase-like"/>
    <property type="match status" value="1"/>
</dbReference>
<reference evidence="2 3" key="1">
    <citation type="journal article" date="2021" name="J. Biosci. Bioeng.">
        <title>Identification and characterization of a chc gene cluster responsible for the aromatization pathway of cyclohexanecarboxylate degradation in Sinomonas cyclohexanicum ATCC 51369.</title>
        <authorList>
            <person name="Yamamoto T."/>
            <person name="Hasegawa Y."/>
            <person name="Lau P.C.K."/>
            <person name="Iwaki H."/>
        </authorList>
    </citation>
    <scope>NUCLEOTIDE SEQUENCE [LARGE SCALE GENOMIC DNA]</scope>
    <source>
        <strain evidence="2 3">ATCC 51369</strain>
    </source>
</reference>
<dbReference type="PANTHER" id="PTHR21174:SF0">
    <property type="entry name" value="HD PHOSPHOHYDROLASE FAMILY PROTEIN-RELATED"/>
    <property type="match status" value="1"/>
</dbReference>